<sequence length="247" mass="27267">MNRRSSIGFDRRIDLAWLDSAAAQVAAEASPAEMRAYLWNLLEGVLSGDKSNSARGKSVTVLNHIWGDVHEDAEALRERAAVQLVRCSADESLALHWAMMVGTYPVFTDLAAAIGRLLMLQGSFTLAHLTRRLVGTWGERSTLERAGQRIVRSMIQWGVLRDTETRGMYEGALRRRKVGPAVGTVLIEALLVDAEEASIPLDQLIGHPALFPFEVDVNASHVRGASQFRMHRQGLDSDVVELKRGRA</sequence>
<comment type="caution">
    <text evidence="1">The sequence shown here is derived from an EMBL/GenBank/DDBJ whole genome shotgun (WGS) entry which is preliminary data.</text>
</comment>
<dbReference type="Proteomes" id="UP000253831">
    <property type="component" value="Unassembled WGS sequence"/>
</dbReference>
<proteinExistence type="predicted"/>
<protein>
    <submittedName>
        <fullName evidence="1">Uncharacterized protein</fullName>
    </submittedName>
</protein>
<evidence type="ECO:0000313" key="1">
    <source>
        <dbReference type="EMBL" id="RDE49566.1"/>
    </source>
</evidence>
<gene>
    <name evidence="1" type="ORF">DVS81_15910</name>
</gene>
<accession>A0A369XKY3</accession>
<dbReference type="AlphaFoldDB" id="A0A369XKY3"/>
<evidence type="ECO:0000313" key="2">
    <source>
        <dbReference type="Proteomes" id="UP000253831"/>
    </source>
</evidence>
<name>A0A369XKY3_9PROT</name>
<dbReference type="EMBL" id="QPGA01000038">
    <property type="protein sequence ID" value="RDE49566.1"/>
    <property type="molecule type" value="Genomic_DNA"/>
</dbReference>
<reference evidence="1 2" key="1">
    <citation type="submission" date="2018-05" db="EMBL/GenBank/DDBJ databases">
        <title>Integrated omic analyses show evidence that a Ca. Accumulibacter phosphatis strain performs denitrification under micro-aerobic conditions.</title>
        <authorList>
            <person name="Camejo P.Y."/>
            <person name="Katherine M.D."/>
            <person name="Daniel N.R."/>
        </authorList>
    </citation>
    <scope>NUCLEOTIDE SEQUENCE [LARGE SCALE GENOMIC DNA]</scope>
    <source>
        <strain evidence="1">UW-LDO-IC</strain>
    </source>
</reference>
<organism evidence="1 2">
    <name type="scientific">Candidatus Accumulibacter meliphilus</name>
    <dbReference type="NCBI Taxonomy" id="2211374"/>
    <lineage>
        <taxon>Bacteria</taxon>
        <taxon>Pseudomonadati</taxon>
        <taxon>Pseudomonadota</taxon>
        <taxon>Betaproteobacteria</taxon>
        <taxon>Candidatus Accumulibacter</taxon>
    </lineage>
</organism>